<keyword evidence="3" id="KW-0805">Transcription regulation</keyword>
<keyword evidence="4" id="KW-0238">DNA-binding</keyword>
<feature type="domain" description="HTH gntR-type" evidence="6">
    <location>
        <begin position="20"/>
        <end position="88"/>
    </location>
</feature>
<keyword evidence="5" id="KW-0804">Transcription</keyword>
<evidence type="ECO:0000256" key="3">
    <source>
        <dbReference type="ARBA" id="ARBA00023015"/>
    </source>
</evidence>
<name>A0ABS8ZBE0_9PSEU</name>
<protein>
    <submittedName>
        <fullName evidence="7">PLP-dependent aminotransferase family protein</fullName>
    </submittedName>
</protein>
<evidence type="ECO:0000256" key="1">
    <source>
        <dbReference type="ARBA" id="ARBA00005384"/>
    </source>
</evidence>
<dbReference type="InterPro" id="IPR015424">
    <property type="entry name" value="PyrdxlP-dep_Trfase"/>
</dbReference>
<keyword evidence="7" id="KW-0032">Aminotransferase</keyword>
<dbReference type="PANTHER" id="PTHR46577:SF1">
    <property type="entry name" value="HTH-TYPE TRANSCRIPTIONAL REGULATORY PROTEIN GABR"/>
    <property type="match status" value="1"/>
</dbReference>
<evidence type="ECO:0000313" key="8">
    <source>
        <dbReference type="Proteomes" id="UP001521150"/>
    </source>
</evidence>
<dbReference type="RefSeq" id="WP_233726781.1">
    <property type="nucleotide sequence ID" value="NZ_JAJVCN010000002.1"/>
</dbReference>
<reference evidence="7 8" key="1">
    <citation type="submission" date="2021-12" db="EMBL/GenBank/DDBJ databases">
        <title>Genome sequence of Kibdelosporangium philippinense ATCC 49844.</title>
        <authorList>
            <person name="Fedorov E.A."/>
            <person name="Omeragic M."/>
            <person name="Shalygina K.F."/>
            <person name="Maclea K.S."/>
        </authorList>
    </citation>
    <scope>NUCLEOTIDE SEQUENCE [LARGE SCALE GENOMIC DNA]</scope>
    <source>
        <strain evidence="7 8">ATCC 49844</strain>
    </source>
</reference>
<evidence type="ECO:0000256" key="5">
    <source>
        <dbReference type="ARBA" id="ARBA00023163"/>
    </source>
</evidence>
<comment type="similarity">
    <text evidence="1">In the C-terminal section; belongs to the class-I pyridoxal-phosphate-dependent aminotransferase family.</text>
</comment>
<sequence length="452" mass="48772">MTRSQTNLGWDVLLDMSGPGAQHERLARALRTTIREGVLKKGATLPPSRKMAGDLQCSRWVVTQAYAQLVAEGYLEARTGSATRVHCWADEIWEPVPRRQELPPPRYDLAPGLPDLRNFPRRRWADAVRDALTTAPHTDLGMPIPGGHPRLRTVLAEYLRRTRGAVTDDVLITSGVCNGVALVGRALHAAGITQIAVEEPGWTHVWRAAEDAGLEVVRVPVDADGLCVDQIPAGIRAVVVTPAHQFPSGVVLTPERRAALLTWARDVDGLILEDDYDAEFRYDRKPVGTVQGMDPRRVVLLGSIAKTLSPALGIGWCVVPPQWTIPQAAPPVIDQLALATFIENGGYHRYLRAARLRYRKRRDALLAALGPLDISGAAAGLHLLLHLDSPADDVVNRAAASGLKLKSLDAYRSSPGAPALVLGYGNLADSSVTEAVAVLKDSIGRSGSGSSR</sequence>
<dbReference type="CDD" id="cd00609">
    <property type="entry name" value="AAT_like"/>
    <property type="match status" value="1"/>
</dbReference>
<dbReference type="SUPFAM" id="SSF46785">
    <property type="entry name" value="Winged helix' DNA-binding domain"/>
    <property type="match status" value="1"/>
</dbReference>
<dbReference type="Pfam" id="PF00392">
    <property type="entry name" value="GntR"/>
    <property type="match status" value="1"/>
</dbReference>
<proteinExistence type="inferred from homology"/>
<dbReference type="EMBL" id="JAJVCN010000002">
    <property type="protein sequence ID" value="MCE7005191.1"/>
    <property type="molecule type" value="Genomic_DNA"/>
</dbReference>
<dbReference type="InterPro" id="IPR051446">
    <property type="entry name" value="HTH_trans_reg/aminotransferase"/>
</dbReference>
<dbReference type="SMART" id="SM00345">
    <property type="entry name" value="HTH_GNTR"/>
    <property type="match status" value="1"/>
</dbReference>
<dbReference type="InterPro" id="IPR000524">
    <property type="entry name" value="Tscrpt_reg_HTH_GntR"/>
</dbReference>
<keyword evidence="8" id="KW-1185">Reference proteome</keyword>
<dbReference type="GO" id="GO:0008483">
    <property type="term" value="F:transaminase activity"/>
    <property type="evidence" value="ECO:0007669"/>
    <property type="project" value="UniProtKB-KW"/>
</dbReference>
<dbReference type="Gene3D" id="1.10.10.10">
    <property type="entry name" value="Winged helix-like DNA-binding domain superfamily/Winged helix DNA-binding domain"/>
    <property type="match status" value="1"/>
</dbReference>
<dbReference type="PANTHER" id="PTHR46577">
    <property type="entry name" value="HTH-TYPE TRANSCRIPTIONAL REGULATORY PROTEIN GABR"/>
    <property type="match status" value="1"/>
</dbReference>
<evidence type="ECO:0000256" key="4">
    <source>
        <dbReference type="ARBA" id="ARBA00023125"/>
    </source>
</evidence>
<dbReference type="InterPro" id="IPR036388">
    <property type="entry name" value="WH-like_DNA-bd_sf"/>
</dbReference>
<evidence type="ECO:0000313" key="7">
    <source>
        <dbReference type="EMBL" id="MCE7005191.1"/>
    </source>
</evidence>
<dbReference type="CDD" id="cd07377">
    <property type="entry name" value="WHTH_GntR"/>
    <property type="match status" value="1"/>
</dbReference>
<comment type="caution">
    <text evidence="7">The sequence shown here is derived from an EMBL/GenBank/DDBJ whole genome shotgun (WGS) entry which is preliminary data.</text>
</comment>
<keyword evidence="2" id="KW-0663">Pyridoxal phosphate</keyword>
<dbReference type="InterPro" id="IPR036390">
    <property type="entry name" value="WH_DNA-bd_sf"/>
</dbReference>
<dbReference type="Gene3D" id="3.40.640.10">
    <property type="entry name" value="Type I PLP-dependent aspartate aminotransferase-like (Major domain)"/>
    <property type="match status" value="1"/>
</dbReference>
<keyword evidence="7" id="KW-0808">Transferase</keyword>
<dbReference type="PROSITE" id="PS50949">
    <property type="entry name" value="HTH_GNTR"/>
    <property type="match status" value="1"/>
</dbReference>
<evidence type="ECO:0000259" key="6">
    <source>
        <dbReference type="PROSITE" id="PS50949"/>
    </source>
</evidence>
<dbReference type="InterPro" id="IPR015421">
    <property type="entry name" value="PyrdxlP-dep_Trfase_major"/>
</dbReference>
<accession>A0ABS8ZBE0</accession>
<evidence type="ECO:0000256" key="2">
    <source>
        <dbReference type="ARBA" id="ARBA00022898"/>
    </source>
</evidence>
<dbReference type="Pfam" id="PF00155">
    <property type="entry name" value="Aminotran_1_2"/>
    <property type="match status" value="1"/>
</dbReference>
<dbReference type="InterPro" id="IPR004839">
    <property type="entry name" value="Aminotransferase_I/II_large"/>
</dbReference>
<dbReference type="Proteomes" id="UP001521150">
    <property type="component" value="Unassembled WGS sequence"/>
</dbReference>
<gene>
    <name evidence="7" type="ORF">LWC34_20510</name>
</gene>
<dbReference type="SUPFAM" id="SSF53383">
    <property type="entry name" value="PLP-dependent transferases"/>
    <property type="match status" value="1"/>
</dbReference>
<organism evidence="7 8">
    <name type="scientific">Kibdelosporangium philippinense</name>
    <dbReference type="NCBI Taxonomy" id="211113"/>
    <lineage>
        <taxon>Bacteria</taxon>
        <taxon>Bacillati</taxon>
        <taxon>Actinomycetota</taxon>
        <taxon>Actinomycetes</taxon>
        <taxon>Pseudonocardiales</taxon>
        <taxon>Pseudonocardiaceae</taxon>
        <taxon>Kibdelosporangium</taxon>
    </lineage>
</organism>